<accession>A0A1W2WJJ6</accession>
<gene>
    <name evidence="2" type="primary">LOC100179815</name>
</gene>
<evidence type="ECO:0000313" key="3">
    <source>
        <dbReference type="Proteomes" id="UP000008144"/>
    </source>
</evidence>
<reference evidence="3" key="1">
    <citation type="journal article" date="2002" name="Science">
        <title>The draft genome of Ciona intestinalis: insights into chordate and vertebrate origins.</title>
        <authorList>
            <person name="Dehal P."/>
            <person name="Satou Y."/>
            <person name="Campbell R.K."/>
            <person name="Chapman J."/>
            <person name="Degnan B."/>
            <person name="De Tomaso A."/>
            <person name="Davidson B."/>
            <person name="Di Gregorio A."/>
            <person name="Gelpke M."/>
            <person name="Goodstein D.M."/>
            <person name="Harafuji N."/>
            <person name="Hastings K.E."/>
            <person name="Ho I."/>
            <person name="Hotta K."/>
            <person name="Huang W."/>
            <person name="Kawashima T."/>
            <person name="Lemaire P."/>
            <person name="Martinez D."/>
            <person name="Meinertzhagen I.A."/>
            <person name="Necula S."/>
            <person name="Nonaka M."/>
            <person name="Putnam N."/>
            <person name="Rash S."/>
            <person name="Saiga H."/>
            <person name="Satake M."/>
            <person name="Terry A."/>
            <person name="Yamada L."/>
            <person name="Wang H.G."/>
            <person name="Awazu S."/>
            <person name="Azumi K."/>
            <person name="Boore J."/>
            <person name="Branno M."/>
            <person name="Chin-Bow S."/>
            <person name="DeSantis R."/>
            <person name="Doyle S."/>
            <person name="Francino P."/>
            <person name="Keys D.N."/>
            <person name="Haga S."/>
            <person name="Hayashi H."/>
            <person name="Hino K."/>
            <person name="Imai K.S."/>
            <person name="Inaba K."/>
            <person name="Kano S."/>
            <person name="Kobayashi K."/>
            <person name="Kobayashi M."/>
            <person name="Lee B.I."/>
            <person name="Makabe K.W."/>
            <person name="Manohar C."/>
            <person name="Matassi G."/>
            <person name="Medina M."/>
            <person name="Mochizuki Y."/>
            <person name="Mount S."/>
            <person name="Morishita T."/>
            <person name="Miura S."/>
            <person name="Nakayama A."/>
            <person name="Nishizaka S."/>
            <person name="Nomoto H."/>
            <person name="Ohta F."/>
            <person name="Oishi K."/>
            <person name="Rigoutsos I."/>
            <person name="Sano M."/>
            <person name="Sasaki A."/>
            <person name="Sasakura Y."/>
            <person name="Shoguchi E."/>
            <person name="Shin-i T."/>
            <person name="Spagnuolo A."/>
            <person name="Stainier D."/>
            <person name="Suzuki M.M."/>
            <person name="Tassy O."/>
            <person name="Takatori N."/>
            <person name="Tokuoka M."/>
            <person name="Yagi K."/>
            <person name="Yoshizaki F."/>
            <person name="Wada S."/>
            <person name="Zhang C."/>
            <person name="Hyatt P.D."/>
            <person name="Larimer F."/>
            <person name="Detter C."/>
            <person name="Doggett N."/>
            <person name="Glavina T."/>
            <person name="Hawkins T."/>
            <person name="Richardson P."/>
            <person name="Lucas S."/>
            <person name="Kohara Y."/>
            <person name="Levine M."/>
            <person name="Satoh N."/>
            <person name="Rokhsar D.S."/>
        </authorList>
    </citation>
    <scope>NUCLEOTIDE SEQUENCE [LARGE SCALE GENOMIC DNA]</scope>
</reference>
<accession>F6UG49</accession>
<dbReference type="EMBL" id="EAAA01002946">
    <property type="status" value="NOT_ANNOTATED_CDS"/>
    <property type="molecule type" value="Genomic_DNA"/>
</dbReference>
<reference evidence="2" key="4">
    <citation type="submission" date="2025-09" db="UniProtKB">
        <authorList>
            <consortium name="Ensembl"/>
        </authorList>
    </citation>
    <scope>IDENTIFICATION</scope>
</reference>
<organism evidence="2 3">
    <name type="scientific">Ciona intestinalis</name>
    <name type="common">Transparent sea squirt</name>
    <name type="synonym">Ascidia intestinalis</name>
    <dbReference type="NCBI Taxonomy" id="7719"/>
    <lineage>
        <taxon>Eukaryota</taxon>
        <taxon>Metazoa</taxon>
        <taxon>Chordata</taxon>
        <taxon>Tunicata</taxon>
        <taxon>Ascidiacea</taxon>
        <taxon>Phlebobranchia</taxon>
        <taxon>Cionidae</taxon>
        <taxon>Ciona</taxon>
    </lineage>
</organism>
<protein>
    <submittedName>
        <fullName evidence="2">Uncharacterized LOC100179815</fullName>
    </submittedName>
</protein>
<dbReference type="KEGG" id="cin:100179815"/>
<dbReference type="RefSeq" id="XP_002130158.1">
    <property type="nucleotide sequence ID" value="XM_002130122.5"/>
</dbReference>
<evidence type="ECO:0000256" key="1">
    <source>
        <dbReference type="SAM" id="MobiDB-lite"/>
    </source>
</evidence>
<dbReference type="GeneID" id="100179815"/>
<dbReference type="Ensembl" id="ENSCINT00000024319.2">
    <property type="protein sequence ID" value="ENSCINP00000024073.2"/>
    <property type="gene ID" value="ENSCING00000013023.2"/>
</dbReference>
<dbReference type="HOGENOM" id="CLU_1593959_0_0_1"/>
<reference evidence="2" key="3">
    <citation type="submission" date="2025-08" db="UniProtKB">
        <authorList>
            <consortium name="Ensembl"/>
        </authorList>
    </citation>
    <scope>IDENTIFICATION</scope>
</reference>
<name>F6UG49_CIOIN</name>
<dbReference type="OMA" id="NIDEMQE"/>
<sequence>MHTPYNLEQSDSKESCNKSSSCTDEVGNDGDNNDKISAMSHVSGDRPKISAKAKKRCPLGYSPKKLNLNDDGWTTTDSEPKLDCCCRTKSQLAGITTKVDQLEESWKIIRKKFKLHEDNIDEMQERLYLYEHGTPGTFFANVKYYIALVKCTIVPFVIVEVIHRVLF</sequence>
<dbReference type="GeneTree" id="ENSGT00390000017358"/>
<evidence type="ECO:0000313" key="2">
    <source>
        <dbReference type="Ensembl" id="ENSCINP00000024073.2"/>
    </source>
</evidence>
<reference evidence="2" key="2">
    <citation type="journal article" date="2008" name="Genome Biol.">
        <title>Improved genome assembly and evidence-based global gene model set for the chordate Ciona intestinalis: new insight into intron and operon populations.</title>
        <authorList>
            <person name="Satou Y."/>
            <person name="Mineta K."/>
            <person name="Ogasawara M."/>
            <person name="Sasakura Y."/>
            <person name="Shoguchi E."/>
            <person name="Ueno K."/>
            <person name="Yamada L."/>
            <person name="Matsumoto J."/>
            <person name="Wasserscheid J."/>
            <person name="Dewar K."/>
            <person name="Wiley G.B."/>
            <person name="Macmil S.L."/>
            <person name="Roe B.A."/>
            <person name="Zeller R.W."/>
            <person name="Hastings K.E."/>
            <person name="Lemaire P."/>
            <person name="Lindquist E."/>
            <person name="Endo T."/>
            <person name="Hotta K."/>
            <person name="Inaba K."/>
        </authorList>
    </citation>
    <scope>NUCLEOTIDE SEQUENCE [LARGE SCALE GENOMIC DNA]</scope>
    <source>
        <strain evidence="2">wild type</strain>
    </source>
</reference>
<dbReference type="Proteomes" id="UP000008144">
    <property type="component" value="Chromosome 9"/>
</dbReference>
<dbReference type="InParanoid" id="F6UG49"/>
<feature type="region of interest" description="Disordered" evidence="1">
    <location>
        <begin position="1"/>
        <end position="50"/>
    </location>
</feature>
<keyword evidence="3" id="KW-1185">Reference proteome</keyword>
<dbReference type="AlphaFoldDB" id="F6UG49"/>
<proteinExistence type="predicted"/>